<proteinExistence type="predicted"/>
<dbReference type="EMBL" id="BGZK01005178">
    <property type="protein sequence ID" value="GBP12888.1"/>
    <property type="molecule type" value="Genomic_DNA"/>
</dbReference>
<keyword evidence="2" id="KW-1185">Reference proteome</keyword>
<reference evidence="1 2" key="1">
    <citation type="journal article" date="2019" name="Commun. Biol.">
        <title>The bagworm genome reveals a unique fibroin gene that provides high tensile strength.</title>
        <authorList>
            <person name="Kono N."/>
            <person name="Nakamura H."/>
            <person name="Ohtoshi R."/>
            <person name="Tomita M."/>
            <person name="Numata K."/>
            <person name="Arakawa K."/>
        </authorList>
    </citation>
    <scope>NUCLEOTIDE SEQUENCE [LARGE SCALE GENOMIC DNA]</scope>
</reference>
<gene>
    <name evidence="1" type="ORF">EVAR_70188_1</name>
</gene>
<accession>A0A4C1THG9</accession>
<comment type="caution">
    <text evidence="1">The sequence shown here is derived from an EMBL/GenBank/DDBJ whole genome shotgun (WGS) entry which is preliminary data.</text>
</comment>
<dbReference type="Proteomes" id="UP000299102">
    <property type="component" value="Unassembled WGS sequence"/>
</dbReference>
<evidence type="ECO:0000313" key="1">
    <source>
        <dbReference type="EMBL" id="GBP12888.1"/>
    </source>
</evidence>
<organism evidence="1 2">
    <name type="scientific">Eumeta variegata</name>
    <name type="common">Bagworm moth</name>
    <name type="synonym">Eumeta japonica</name>
    <dbReference type="NCBI Taxonomy" id="151549"/>
    <lineage>
        <taxon>Eukaryota</taxon>
        <taxon>Metazoa</taxon>
        <taxon>Ecdysozoa</taxon>
        <taxon>Arthropoda</taxon>
        <taxon>Hexapoda</taxon>
        <taxon>Insecta</taxon>
        <taxon>Pterygota</taxon>
        <taxon>Neoptera</taxon>
        <taxon>Endopterygota</taxon>
        <taxon>Lepidoptera</taxon>
        <taxon>Glossata</taxon>
        <taxon>Ditrysia</taxon>
        <taxon>Tineoidea</taxon>
        <taxon>Psychidae</taxon>
        <taxon>Oiketicinae</taxon>
        <taxon>Eumeta</taxon>
    </lineage>
</organism>
<sequence>MCAKGPIGNGVFPNGVLWLYEMVTKPIPLYSASIQCGDRHWTPYPTNYCLVAPTVAILTTAAMRKTPTKILFAIVKVVTSRPYGEAISDKGNIKAESDGHVEPKTMRLPKILVIP</sequence>
<dbReference type="AlphaFoldDB" id="A0A4C1THG9"/>
<name>A0A4C1THG9_EUMVA</name>
<protein>
    <submittedName>
        <fullName evidence="1">Uncharacterized protein</fullName>
    </submittedName>
</protein>
<evidence type="ECO:0000313" key="2">
    <source>
        <dbReference type="Proteomes" id="UP000299102"/>
    </source>
</evidence>